<evidence type="ECO:0000313" key="4">
    <source>
        <dbReference type="Proteomes" id="UP000196778"/>
    </source>
</evidence>
<evidence type="ECO:0000256" key="1">
    <source>
        <dbReference type="SAM" id="MobiDB-lite"/>
    </source>
</evidence>
<accession>A0A1R4JY45</accession>
<feature type="transmembrane region" description="Helical" evidence="2">
    <location>
        <begin position="49"/>
        <end position="73"/>
    </location>
</feature>
<organism evidence="3 4">
    <name type="scientific">Mycetocola reblochoni REB411</name>
    <dbReference type="NCBI Taxonomy" id="1255698"/>
    <lineage>
        <taxon>Bacteria</taxon>
        <taxon>Bacillati</taxon>
        <taxon>Actinomycetota</taxon>
        <taxon>Actinomycetes</taxon>
        <taxon>Micrococcales</taxon>
        <taxon>Microbacteriaceae</taxon>
        <taxon>Mycetocola</taxon>
    </lineage>
</organism>
<dbReference type="AlphaFoldDB" id="A0A1R4JY45"/>
<evidence type="ECO:0000313" key="3">
    <source>
        <dbReference type="EMBL" id="SJN36755.1"/>
    </source>
</evidence>
<evidence type="ECO:0000256" key="2">
    <source>
        <dbReference type="SAM" id="Phobius"/>
    </source>
</evidence>
<keyword evidence="2" id="KW-0472">Membrane</keyword>
<proteinExistence type="predicted"/>
<name>A0A1R4JY45_9MICO</name>
<evidence type="ECO:0008006" key="5">
    <source>
        <dbReference type="Google" id="ProtNLM"/>
    </source>
</evidence>
<keyword evidence="2" id="KW-1133">Transmembrane helix</keyword>
<keyword evidence="4" id="KW-1185">Reference proteome</keyword>
<gene>
    <name evidence="3" type="ORF">FM119_10090</name>
</gene>
<reference evidence="4" key="1">
    <citation type="submission" date="2017-02" db="EMBL/GenBank/DDBJ databases">
        <authorList>
            <person name="Dridi B."/>
        </authorList>
    </citation>
    <scope>NUCLEOTIDE SEQUENCE [LARGE SCALE GENOMIC DNA]</scope>
    <source>
        <strain evidence="4">EB411</strain>
    </source>
</reference>
<protein>
    <recommendedName>
        <fullName evidence="5">Dinucleotide-utilizing enzyme</fullName>
    </recommendedName>
</protein>
<dbReference type="EMBL" id="FUKR01000056">
    <property type="protein sequence ID" value="SJN36755.1"/>
    <property type="molecule type" value="Genomic_DNA"/>
</dbReference>
<dbReference type="Proteomes" id="UP000196778">
    <property type="component" value="Unassembled WGS sequence"/>
</dbReference>
<keyword evidence="2" id="KW-0812">Transmembrane</keyword>
<feature type="region of interest" description="Disordered" evidence="1">
    <location>
        <begin position="113"/>
        <end position="144"/>
    </location>
</feature>
<sequence length="144" mass="13694">MPLVIGGAVAVVTLVAGVVVTVTSQGALTAALTATDATPLDFYGAQGNLSVGVGLLVAGLVGVVVALAAVALVPAAVRPTADASATTGDAAVAEPVVSETVVAETIVAEPVVTEAPDVEVPSTAEAPAAATGEAEGDSPATQPR</sequence>
<feature type="compositionally biased region" description="Low complexity" evidence="1">
    <location>
        <begin position="118"/>
        <end position="133"/>
    </location>
</feature>